<dbReference type="SMART" id="SM00387">
    <property type="entry name" value="HATPase_c"/>
    <property type="match status" value="1"/>
</dbReference>
<dbReference type="PROSITE" id="PS50113">
    <property type="entry name" value="PAC"/>
    <property type="match status" value="1"/>
</dbReference>
<dbReference type="InterPro" id="IPR035965">
    <property type="entry name" value="PAS-like_dom_sf"/>
</dbReference>
<dbReference type="Gene3D" id="3.30.450.40">
    <property type="match status" value="1"/>
</dbReference>
<dbReference type="PANTHER" id="PTHR43065:SF42">
    <property type="entry name" value="TWO-COMPONENT SENSOR PPRA"/>
    <property type="match status" value="1"/>
</dbReference>
<feature type="domain" description="Histidine kinase" evidence="7">
    <location>
        <begin position="441"/>
        <end position="664"/>
    </location>
</feature>
<dbReference type="InterPro" id="IPR003661">
    <property type="entry name" value="HisK_dim/P_dom"/>
</dbReference>
<evidence type="ECO:0000256" key="6">
    <source>
        <dbReference type="PROSITE-ProRule" id="PRU00169"/>
    </source>
</evidence>
<protein>
    <recommendedName>
        <fullName evidence="2">histidine kinase</fullName>
        <ecNumber evidence="2">2.7.13.3</ecNumber>
    </recommendedName>
</protein>
<dbReference type="SUPFAM" id="SSF55781">
    <property type="entry name" value="GAF domain-like"/>
    <property type="match status" value="1"/>
</dbReference>
<evidence type="ECO:0000259" key="9">
    <source>
        <dbReference type="PROSITE" id="PS50112"/>
    </source>
</evidence>
<dbReference type="InterPro" id="IPR036890">
    <property type="entry name" value="HATPase_C_sf"/>
</dbReference>
<organism evidence="11 12">
    <name type="scientific">Desulfofustis limnaeus</name>
    <dbReference type="NCBI Taxonomy" id="2740163"/>
    <lineage>
        <taxon>Bacteria</taxon>
        <taxon>Pseudomonadati</taxon>
        <taxon>Thermodesulfobacteriota</taxon>
        <taxon>Desulfobulbia</taxon>
        <taxon>Desulfobulbales</taxon>
        <taxon>Desulfocapsaceae</taxon>
        <taxon>Desulfofustis</taxon>
    </lineage>
</organism>
<keyword evidence="12" id="KW-1185">Reference proteome</keyword>
<feature type="domain" description="PAC" evidence="10">
    <location>
        <begin position="374"/>
        <end position="428"/>
    </location>
</feature>
<dbReference type="Pfam" id="PF02518">
    <property type="entry name" value="HATPase_c"/>
    <property type="match status" value="1"/>
</dbReference>
<dbReference type="Gene3D" id="1.10.287.130">
    <property type="match status" value="1"/>
</dbReference>
<evidence type="ECO:0000256" key="1">
    <source>
        <dbReference type="ARBA" id="ARBA00000085"/>
    </source>
</evidence>
<dbReference type="PROSITE" id="PS50110">
    <property type="entry name" value="RESPONSE_REGULATORY"/>
    <property type="match status" value="1"/>
</dbReference>
<dbReference type="SMART" id="SM00086">
    <property type="entry name" value="PAC"/>
    <property type="match status" value="1"/>
</dbReference>
<dbReference type="Pfam" id="PF13185">
    <property type="entry name" value="GAF_2"/>
    <property type="match status" value="1"/>
</dbReference>
<sequence length="819" mass="92253">MKHDETGHRYVETMADLRIELIEYAAWHTLDQLMTRALDEIGELVDSAIGFFHFVEADQKTLSLQQWSTRTRLEFCRAEGKKQHYPIEQAGVWADGARLKKPVIHNDYYALDHKQGMPDGHAEVVRELVVPIMRAGQVVAILGVGNKPVDYTEKDVEKVSYLADVTWEIIQRKRAEEALIDSEKRYRRLFESAKDGILILDADTGRIVDVNPFLLQLLGYQHDHLLGNYLWDIGPFNTIAASEDAFNTLKQKKYIRYDHLPLETVDGRIVEVEFISNVYLVDHTKVIQCNIRDNTERRQADAERERLLLAIEQAEEMIVITNPNGDIQYVNPAFERVTGYTRNEVIGQNSRILKSGKQNPDFYRNLWKTISGGATFKGRIVNKRKNGTFFTEEVTISPVRDPSGQIVNYVAVKHDITEHLRLADQLQQSQKMESVGRLAGGVAHDYNNMLGVIIGYTELALEKVDRSDPLHTDLHEILKAAKRSAEITRQLLAFARKQTINPLVIDANETVQGMLNMLRRLIGEDIDLVWLPKDGLWPIKIDPAQIDQILANLCVNARDAIAGVGRVTICTHTATFDTLYCADHVGFVPGDFVLLSVSDDGSGMDKETLDMIFEPFFTTKDEGLGTGLGLATVFGIVKQNNGFINVYSEPGRGTIFRIYFPRYVGKAENTTSELNAEMVTSQGETVLLVEDEPAILRMCRLMLERLGYQVLTSGKPSAALRLAEDHAGTIHLLITDVVMPEMNGRELADQLCSLFPDMKTLFMSGYTANVIARQGVLEEGVNFIQKPFSIQELSVKVRSALGQKEQKHMAADLLPRRIA</sequence>
<evidence type="ECO:0000256" key="4">
    <source>
        <dbReference type="ARBA" id="ARBA00022679"/>
    </source>
</evidence>
<dbReference type="EMBL" id="AP025516">
    <property type="protein sequence ID" value="BDD87873.1"/>
    <property type="molecule type" value="Genomic_DNA"/>
</dbReference>
<evidence type="ECO:0000313" key="11">
    <source>
        <dbReference type="EMBL" id="BDD87873.1"/>
    </source>
</evidence>
<dbReference type="Gene3D" id="3.30.450.20">
    <property type="entry name" value="PAS domain"/>
    <property type="match status" value="2"/>
</dbReference>
<dbReference type="PROSITE" id="PS50109">
    <property type="entry name" value="HIS_KIN"/>
    <property type="match status" value="1"/>
</dbReference>
<dbReference type="SUPFAM" id="SSF52172">
    <property type="entry name" value="CheY-like"/>
    <property type="match status" value="1"/>
</dbReference>
<dbReference type="PRINTS" id="PR00344">
    <property type="entry name" value="BCTRLSENSOR"/>
</dbReference>
<dbReference type="SUPFAM" id="SSF47384">
    <property type="entry name" value="Homodimeric domain of signal transducing histidine kinase"/>
    <property type="match status" value="1"/>
</dbReference>
<dbReference type="PROSITE" id="PS50112">
    <property type="entry name" value="PAS"/>
    <property type="match status" value="2"/>
</dbReference>
<dbReference type="CDD" id="cd00082">
    <property type="entry name" value="HisKA"/>
    <property type="match status" value="1"/>
</dbReference>
<evidence type="ECO:0000256" key="2">
    <source>
        <dbReference type="ARBA" id="ARBA00012438"/>
    </source>
</evidence>
<dbReference type="InterPro" id="IPR003018">
    <property type="entry name" value="GAF"/>
</dbReference>
<dbReference type="RefSeq" id="WP_284151282.1">
    <property type="nucleotide sequence ID" value="NZ_AP025516.1"/>
</dbReference>
<dbReference type="InterPro" id="IPR000700">
    <property type="entry name" value="PAS-assoc_C"/>
</dbReference>
<keyword evidence="4" id="KW-0808">Transferase</keyword>
<dbReference type="CDD" id="cd00130">
    <property type="entry name" value="PAS"/>
    <property type="match status" value="2"/>
</dbReference>
<dbReference type="InterPro" id="IPR005467">
    <property type="entry name" value="His_kinase_dom"/>
</dbReference>
<keyword evidence="5" id="KW-0418">Kinase</keyword>
<dbReference type="Gene3D" id="3.30.565.10">
    <property type="entry name" value="Histidine kinase-like ATPase, C-terminal domain"/>
    <property type="match status" value="1"/>
</dbReference>
<feature type="domain" description="PAS" evidence="9">
    <location>
        <begin position="303"/>
        <end position="349"/>
    </location>
</feature>
<evidence type="ECO:0000256" key="3">
    <source>
        <dbReference type="ARBA" id="ARBA00022553"/>
    </source>
</evidence>
<dbReference type="NCBIfam" id="TIGR00229">
    <property type="entry name" value="sensory_box"/>
    <property type="match status" value="2"/>
</dbReference>
<dbReference type="Proteomes" id="UP000830055">
    <property type="component" value="Chromosome"/>
</dbReference>
<proteinExistence type="predicted"/>
<dbReference type="SMART" id="SM00065">
    <property type="entry name" value="GAF"/>
    <property type="match status" value="1"/>
</dbReference>
<dbReference type="Pfam" id="PF00072">
    <property type="entry name" value="Response_reg"/>
    <property type="match status" value="1"/>
</dbReference>
<dbReference type="InterPro" id="IPR029016">
    <property type="entry name" value="GAF-like_dom_sf"/>
</dbReference>
<feature type="domain" description="PAS" evidence="9">
    <location>
        <begin position="182"/>
        <end position="228"/>
    </location>
</feature>
<dbReference type="Gene3D" id="3.40.50.2300">
    <property type="match status" value="1"/>
</dbReference>
<evidence type="ECO:0000313" key="12">
    <source>
        <dbReference type="Proteomes" id="UP000830055"/>
    </source>
</evidence>
<name>A0ABM7WAD4_9BACT</name>
<gene>
    <name evidence="11" type="ORF">DPPLL_22380</name>
</gene>
<feature type="modified residue" description="4-aspartylphosphate" evidence="6">
    <location>
        <position position="736"/>
    </location>
</feature>
<dbReference type="InterPro" id="IPR036097">
    <property type="entry name" value="HisK_dim/P_sf"/>
</dbReference>
<dbReference type="InterPro" id="IPR011006">
    <property type="entry name" value="CheY-like_superfamily"/>
</dbReference>
<feature type="domain" description="Response regulatory" evidence="8">
    <location>
        <begin position="685"/>
        <end position="801"/>
    </location>
</feature>
<accession>A0ABM7WAD4</accession>
<dbReference type="Pfam" id="PF13426">
    <property type="entry name" value="PAS_9"/>
    <property type="match status" value="1"/>
</dbReference>
<evidence type="ECO:0000259" key="7">
    <source>
        <dbReference type="PROSITE" id="PS50109"/>
    </source>
</evidence>
<dbReference type="SUPFAM" id="SSF55785">
    <property type="entry name" value="PYP-like sensor domain (PAS domain)"/>
    <property type="match status" value="2"/>
</dbReference>
<keyword evidence="3 6" id="KW-0597">Phosphoprotein</keyword>
<evidence type="ECO:0000259" key="10">
    <source>
        <dbReference type="PROSITE" id="PS50113"/>
    </source>
</evidence>
<dbReference type="SMART" id="SM00388">
    <property type="entry name" value="HisKA"/>
    <property type="match status" value="1"/>
</dbReference>
<dbReference type="PANTHER" id="PTHR43065">
    <property type="entry name" value="SENSOR HISTIDINE KINASE"/>
    <property type="match status" value="1"/>
</dbReference>
<dbReference type="SMART" id="SM00448">
    <property type="entry name" value="REC"/>
    <property type="match status" value="1"/>
</dbReference>
<dbReference type="EC" id="2.7.13.3" evidence="2"/>
<dbReference type="InterPro" id="IPR001610">
    <property type="entry name" value="PAC"/>
</dbReference>
<reference evidence="11 12" key="1">
    <citation type="submission" date="2022-01" db="EMBL/GenBank/DDBJ databases">
        <title>Desulfofustis limnae sp. nov., a novel mesophilic sulfate-reducing bacterium isolated from marsh soil.</title>
        <authorList>
            <person name="Watanabe M."/>
            <person name="Takahashi A."/>
            <person name="Kojima H."/>
            <person name="Fukui M."/>
        </authorList>
    </citation>
    <scope>NUCLEOTIDE SEQUENCE [LARGE SCALE GENOMIC DNA]</scope>
    <source>
        <strain evidence="11 12">PPLL</strain>
    </source>
</reference>
<evidence type="ECO:0000259" key="8">
    <source>
        <dbReference type="PROSITE" id="PS50110"/>
    </source>
</evidence>
<dbReference type="Pfam" id="PF13188">
    <property type="entry name" value="PAS_8"/>
    <property type="match status" value="1"/>
</dbReference>
<evidence type="ECO:0000256" key="5">
    <source>
        <dbReference type="ARBA" id="ARBA00022777"/>
    </source>
</evidence>
<dbReference type="Pfam" id="PF00512">
    <property type="entry name" value="HisKA"/>
    <property type="match status" value="1"/>
</dbReference>
<dbReference type="SUPFAM" id="SSF55874">
    <property type="entry name" value="ATPase domain of HSP90 chaperone/DNA topoisomerase II/histidine kinase"/>
    <property type="match status" value="1"/>
</dbReference>
<dbReference type="SMART" id="SM00091">
    <property type="entry name" value="PAS"/>
    <property type="match status" value="2"/>
</dbReference>
<dbReference type="InterPro" id="IPR003594">
    <property type="entry name" value="HATPase_dom"/>
</dbReference>
<dbReference type="InterPro" id="IPR004358">
    <property type="entry name" value="Sig_transdc_His_kin-like_C"/>
</dbReference>
<dbReference type="InterPro" id="IPR001789">
    <property type="entry name" value="Sig_transdc_resp-reg_receiver"/>
</dbReference>
<comment type="catalytic activity">
    <reaction evidence="1">
        <text>ATP + protein L-histidine = ADP + protein N-phospho-L-histidine.</text>
        <dbReference type="EC" id="2.7.13.3"/>
    </reaction>
</comment>
<dbReference type="InterPro" id="IPR000014">
    <property type="entry name" value="PAS"/>
</dbReference>